<organism evidence="1 2">
    <name type="scientific">Blepharisma stoltei</name>
    <dbReference type="NCBI Taxonomy" id="1481888"/>
    <lineage>
        <taxon>Eukaryota</taxon>
        <taxon>Sar</taxon>
        <taxon>Alveolata</taxon>
        <taxon>Ciliophora</taxon>
        <taxon>Postciliodesmatophora</taxon>
        <taxon>Heterotrichea</taxon>
        <taxon>Heterotrichida</taxon>
        <taxon>Blepharismidae</taxon>
        <taxon>Blepharisma</taxon>
    </lineage>
</organism>
<proteinExistence type="predicted"/>
<dbReference type="EMBL" id="CAJZBQ010000038">
    <property type="protein sequence ID" value="CAG9325457.1"/>
    <property type="molecule type" value="Genomic_DNA"/>
</dbReference>
<sequence length="127" mass="14500">MEDPEIVIRTHSQTVFSLQDKIKQAISSFPYWEIEKESKAIEEHDSRASSELFLTNINEKIVNQPNLAPIVDEKEANETIETTEPNEPEVKPEYEHFKSPLKMSIANSENDTKNDTNQGKGCCCVLF</sequence>
<accession>A0AAU9JK40</accession>
<reference evidence="1" key="1">
    <citation type="submission" date="2021-09" db="EMBL/GenBank/DDBJ databases">
        <authorList>
            <consortium name="AG Swart"/>
            <person name="Singh M."/>
            <person name="Singh A."/>
            <person name="Seah K."/>
            <person name="Emmerich C."/>
        </authorList>
    </citation>
    <scope>NUCLEOTIDE SEQUENCE</scope>
    <source>
        <strain evidence="1">ATCC30299</strain>
    </source>
</reference>
<dbReference type="Proteomes" id="UP001162131">
    <property type="component" value="Unassembled WGS sequence"/>
</dbReference>
<dbReference type="AlphaFoldDB" id="A0AAU9JK40"/>
<evidence type="ECO:0000313" key="2">
    <source>
        <dbReference type="Proteomes" id="UP001162131"/>
    </source>
</evidence>
<gene>
    <name evidence="1" type="ORF">BSTOLATCC_MIC38711</name>
</gene>
<comment type="caution">
    <text evidence="1">The sequence shown here is derived from an EMBL/GenBank/DDBJ whole genome shotgun (WGS) entry which is preliminary data.</text>
</comment>
<name>A0AAU9JK40_9CILI</name>
<evidence type="ECO:0000313" key="1">
    <source>
        <dbReference type="EMBL" id="CAG9325457.1"/>
    </source>
</evidence>
<keyword evidence="2" id="KW-1185">Reference proteome</keyword>
<protein>
    <submittedName>
        <fullName evidence="1">Uncharacterized protein</fullName>
    </submittedName>
</protein>